<dbReference type="RefSeq" id="WP_042544288.1">
    <property type="nucleotide sequence ID" value="NZ_JXSQ01000012.1"/>
</dbReference>
<comment type="subcellular location">
    <subcellularLocation>
        <location evidence="1">Membrane</location>
        <topology evidence="1">Multi-pass membrane protein</topology>
    </subcellularLocation>
</comment>
<dbReference type="EMBL" id="JXSQ01000012">
    <property type="protein sequence ID" value="KIP52343.1"/>
    <property type="molecule type" value="Genomic_DNA"/>
</dbReference>
<dbReference type="PANTHER" id="PTHR33514">
    <property type="entry name" value="PROTEIN ABCI12, CHLOROPLASTIC"/>
    <property type="match status" value="1"/>
</dbReference>
<gene>
    <name evidence="6" type="ORF">SD72_09860</name>
</gene>
<dbReference type="OrthoDB" id="509049at2"/>
<dbReference type="Proteomes" id="UP000032120">
    <property type="component" value="Unassembled WGS sequence"/>
</dbReference>
<keyword evidence="2 5" id="KW-0812">Transmembrane</keyword>
<feature type="transmembrane region" description="Helical" evidence="5">
    <location>
        <begin position="30"/>
        <end position="63"/>
    </location>
</feature>
<dbReference type="PANTHER" id="PTHR33514:SF13">
    <property type="entry name" value="PROTEIN ABCI12, CHLOROPLASTIC"/>
    <property type="match status" value="1"/>
</dbReference>
<dbReference type="InterPro" id="IPR003339">
    <property type="entry name" value="ABC/ECF_trnsptr_transmembrane"/>
</dbReference>
<keyword evidence="3 5" id="KW-1133">Transmembrane helix</keyword>
<evidence type="ECO:0000256" key="5">
    <source>
        <dbReference type="SAM" id="Phobius"/>
    </source>
</evidence>
<dbReference type="GO" id="GO:0005886">
    <property type="term" value="C:plasma membrane"/>
    <property type="evidence" value="ECO:0007669"/>
    <property type="project" value="TreeGrafter"/>
</dbReference>
<comment type="caution">
    <text evidence="6">The sequence shown here is derived from an EMBL/GenBank/DDBJ whole genome shotgun (WGS) entry which is preliminary data.</text>
</comment>
<reference evidence="6 7" key="1">
    <citation type="submission" date="2015-01" db="EMBL/GenBank/DDBJ databases">
        <title>Draft genome sequence of Leucobacter komagatae strain VKM ST2845.</title>
        <authorList>
            <person name="Karlyshev A.V."/>
            <person name="Kudryashova E.B."/>
        </authorList>
    </citation>
    <scope>NUCLEOTIDE SEQUENCE [LARGE SCALE GENOMIC DNA]</scope>
    <source>
        <strain evidence="6 7">VKM ST2845</strain>
    </source>
</reference>
<sequence>MTGNGAPAALGAYVTQTGPLHALRPGAKLLGLFAFAIAVLTVSGWVSAVVALSIGVALALLAGLRGRDFWRVARTFALIGVPLFAFQTWNAGWERGVEVIADLLALIFAASAVTASTRASDMLETISFALRPLERFGVDTERIALTFSLAIRMIPAVQELASDTLLAARARGLERSPRARTVPLVIRTVSQAQLTGQALAARGIGDEQAP</sequence>
<organism evidence="6 7">
    <name type="scientific">Leucobacter komagatae</name>
    <dbReference type="NCBI Taxonomy" id="55969"/>
    <lineage>
        <taxon>Bacteria</taxon>
        <taxon>Bacillati</taxon>
        <taxon>Actinomycetota</taxon>
        <taxon>Actinomycetes</taxon>
        <taxon>Micrococcales</taxon>
        <taxon>Microbacteriaceae</taxon>
        <taxon>Leucobacter</taxon>
    </lineage>
</organism>
<evidence type="ECO:0000256" key="4">
    <source>
        <dbReference type="ARBA" id="ARBA00023136"/>
    </source>
</evidence>
<evidence type="ECO:0000256" key="3">
    <source>
        <dbReference type="ARBA" id="ARBA00022989"/>
    </source>
</evidence>
<protein>
    <submittedName>
        <fullName evidence="6">Cobalt transport protein</fullName>
    </submittedName>
</protein>
<dbReference type="AlphaFoldDB" id="A0A0D0IS65"/>
<dbReference type="Pfam" id="PF02361">
    <property type="entry name" value="CbiQ"/>
    <property type="match status" value="1"/>
</dbReference>
<keyword evidence="4 5" id="KW-0472">Membrane</keyword>
<evidence type="ECO:0000256" key="1">
    <source>
        <dbReference type="ARBA" id="ARBA00004141"/>
    </source>
</evidence>
<proteinExistence type="predicted"/>
<evidence type="ECO:0000256" key="2">
    <source>
        <dbReference type="ARBA" id="ARBA00022692"/>
    </source>
</evidence>
<accession>A0A0D0IS65</accession>
<evidence type="ECO:0000313" key="6">
    <source>
        <dbReference type="EMBL" id="KIP52343.1"/>
    </source>
</evidence>
<keyword evidence="7" id="KW-1185">Reference proteome</keyword>
<dbReference type="CDD" id="cd16914">
    <property type="entry name" value="EcfT"/>
    <property type="match status" value="1"/>
</dbReference>
<name>A0A0D0IS65_9MICO</name>
<evidence type="ECO:0000313" key="7">
    <source>
        <dbReference type="Proteomes" id="UP000032120"/>
    </source>
</evidence>